<dbReference type="Gene3D" id="1.25.40.20">
    <property type="entry name" value="Ankyrin repeat-containing domain"/>
    <property type="match status" value="1"/>
</dbReference>
<dbReference type="SUPFAM" id="SSF48403">
    <property type="entry name" value="Ankyrin repeat"/>
    <property type="match status" value="1"/>
</dbReference>
<dbReference type="HOGENOM" id="CLU_1876193_0_0_1"/>
<dbReference type="PANTHER" id="PTHR24198">
    <property type="entry name" value="ANKYRIN REPEAT AND PROTEIN KINASE DOMAIN-CONTAINING PROTEIN"/>
    <property type="match status" value="1"/>
</dbReference>
<reference evidence="1 2" key="1">
    <citation type="submission" date="2014-04" db="EMBL/GenBank/DDBJ databases">
        <authorList>
            <consortium name="DOE Joint Genome Institute"/>
            <person name="Kuo A."/>
            <person name="Tarkka M."/>
            <person name="Buscot F."/>
            <person name="Kohler A."/>
            <person name="Nagy L.G."/>
            <person name="Floudas D."/>
            <person name="Copeland A."/>
            <person name="Barry K.W."/>
            <person name="Cichocki N."/>
            <person name="Veneault-Fourrey C."/>
            <person name="LaButti K."/>
            <person name="Lindquist E.A."/>
            <person name="Lipzen A."/>
            <person name="Lundell T."/>
            <person name="Morin E."/>
            <person name="Murat C."/>
            <person name="Sun H."/>
            <person name="Tunlid A."/>
            <person name="Henrissat B."/>
            <person name="Grigoriev I.V."/>
            <person name="Hibbett D.S."/>
            <person name="Martin F."/>
            <person name="Nordberg H.P."/>
            <person name="Cantor M.N."/>
            <person name="Hua S.X."/>
        </authorList>
    </citation>
    <scope>NUCLEOTIDE SEQUENCE [LARGE SCALE GENOMIC DNA]</scope>
    <source>
        <strain evidence="1 2">F 1598</strain>
    </source>
</reference>
<dbReference type="AlphaFoldDB" id="A0A0C3BPC4"/>
<evidence type="ECO:0000313" key="1">
    <source>
        <dbReference type="EMBL" id="KIM88343.1"/>
    </source>
</evidence>
<dbReference type="InterPro" id="IPR036770">
    <property type="entry name" value="Ankyrin_rpt-contain_sf"/>
</dbReference>
<reference evidence="2" key="2">
    <citation type="submission" date="2015-01" db="EMBL/GenBank/DDBJ databases">
        <title>Evolutionary Origins and Diversification of the Mycorrhizal Mutualists.</title>
        <authorList>
            <consortium name="DOE Joint Genome Institute"/>
            <consortium name="Mycorrhizal Genomics Consortium"/>
            <person name="Kohler A."/>
            <person name="Kuo A."/>
            <person name="Nagy L.G."/>
            <person name="Floudas D."/>
            <person name="Copeland A."/>
            <person name="Barry K.W."/>
            <person name="Cichocki N."/>
            <person name="Veneault-Fourrey C."/>
            <person name="LaButti K."/>
            <person name="Lindquist E.A."/>
            <person name="Lipzen A."/>
            <person name="Lundell T."/>
            <person name="Morin E."/>
            <person name="Murat C."/>
            <person name="Riley R."/>
            <person name="Ohm R."/>
            <person name="Sun H."/>
            <person name="Tunlid A."/>
            <person name="Henrissat B."/>
            <person name="Grigoriev I.V."/>
            <person name="Hibbett D.S."/>
            <person name="Martin F."/>
        </authorList>
    </citation>
    <scope>NUCLEOTIDE SEQUENCE [LARGE SCALE GENOMIC DNA]</scope>
    <source>
        <strain evidence="2">F 1598</strain>
    </source>
</reference>
<dbReference type="Proteomes" id="UP000054166">
    <property type="component" value="Unassembled WGS sequence"/>
</dbReference>
<gene>
    <name evidence="1" type="ORF">PILCRDRAFT_3354</name>
</gene>
<dbReference type="InParanoid" id="A0A0C3BPC4"/>
<organism evidence="1 2">
    <name type="scientific">Piloderma croceum (strain F 1598)</name>
    <dbReference type="NCBI Taxonomy" id="765440"/>
    <lineage>
        <taxon>Eukaryota</taxon>
        <taxon>Fungi</taxon>
        <taxon>Dikarya</taxon>
        <taxon>Basidiomycota</taxon>
        <taxon>Agaricomycotina</taxon>
        <taxon>Agaricomycetes</taxon>
        <taxon>Agaricomycetidae</taxon>
        <taxon>Atheliales</taxon>
        <taxon>Atheliaceae</taxon>
        <taxon>Piloderma</taxon>
    </lineage>
</organism>
<protein>
    <submittedName>
        <fullName evidence="1">Uncharacterized protein</fullName>
    </submittedName>
</protein>
<keyword evidence="2" id="KW-1185">Reference proteome</keyword>
<dbReference type="OrthoDB" id="341259at2759"/>
<dbReference type="PANTHER" id="PTHR24198:SF165">
    <property type="entry name" value="ANKYRIN REPEAT-CONTAINING PROTEIN-RELATED"/>
    <property type="match status" value="1"/>
</dbReference>
<dbReference type="STRING" id="765440.A0A0C3BPC4"/>
<evidence type="ECO:0000313" key="2">
    <source>
        <dbReference type="Proteomes" id="UP000054166"/>
    </source>
</evidence>
<name>A0A0C3BPC4_PILCF</name>
<proteinExistence type="predicted"/>
<sequence>MSNLLSAGAAITALDAKGTSALTYVGWSGDCPDAMKVLLMNGADVITGGGIYRSPLGATMRFEDVSMMEMLIDAGAQVNHQNNQTKYHSPLFAALERPSGGRQFEAVSVLLRRGTDVSLKDGQGRQALHEAVDRKR</sequence>
<accession>A0A0C3BPC4</accession>
<dbReference type="EMBL" id="KN832977">
    <property type="protein sequence ID" value="KIM88343.1"/>
    <property type="molecule type" value="Genomic_DNA"/>
</dbReference>